<dbReference type="InterPro" id="IPR018060">
    <property type="entry name" value="HTH_AraC"/>
</dbReference>
<dbReference type="EMBL" id="LQPJ01000094">
    <property type="protein sequence ID" value="ORW25764.1"/>
    <property type="molecule type" value="Genomic_DNA"/>
</dbReference>
<protein>
    <submittedName>
        <fullName evidence="5">AraC family transcriptional regulator</fullName>
    </submittedName>
</protein>
<proteinExistence type="predicted"/>
<reference evidence="5 6" key="1">
    <citation type="submission" date="2016-01" db="EMBL/GenBank/DDBJ databases">
        <title>The new phylogeny of the genus Mycobacterium.</title>
        <authorList>
            <person name="Tarcisio F."/>
            <person name="Conor M."/>
            <person name="Antonella G."/>
            <person name="Elisabetta G."/>
            <person name="Giulia F.S."/>
            <person name="Sara T."/>
            <person name="Anna F."/>
            <person name="Clotilde B."/>
            <person name="Roberto B."/>
            <person name="Veronica D.S."/>
            <person name="Fabio R."/>
            <person name="Monica P."/>
            <person name="Olivier J."/>
            <person name="Enrico T."/>
            <person name="Nicola S."/>
        </authorList>
    </citation>
    <scope>NUCLEOTIDE SEQUENCE [LARGE SCALE GENOMIC DNA]</scope>
    <source>
        <strain evidence="5 6">DSM 44572</strain>
    </source>
</reference>
<keyword evidence="6" id="KW-1185">Reference proteome</keyword>
<dbReference type="OrthoDB" id="2060755at2"/>
<keyword evidence="2" id="KW-0238">DNA-binding</keyword>
<dbReference type="PANTHER" id="PTHR46796">
    <property type="entry name" value="HTH-TYPE TRANSCRIPTIONAL ACTIVATOR RHAS-RELATED"/>
    <property type="match status" value="1"/>
</dbReference>
<feature type="domain" description="HTH araC/xylS-type" evidence="4">
    <location>
        <begin position="206"/>
        <end position="304"/>
    </location>
</feature>
<dbReference type="RefSeq" id="WP_085078010.1">
    <property type="nucleotide sequence ID" value="NZ_JACKRZ010000014.1"/>
</dbReference>
<evidence type="ECO:0000313" key="5">
    <source>
        <dbReference type="EMBL" id="ORW25764.1"/>
    </source>
</evidence>
<evidence type="ECO:0000256" key="1">
    <source>
        <dbReference type="ARBA" id="ARBA00023015"/>
    </source>
</evidence>
<keyword evidence="3" id="KW-0804">Transcription</keyword>
<gene>
    <name evidence="5" type="ORF">AWC19_06195</name>
</gene>
<dbReference type="Proteomes" id="UP000193529">
    <property type="component" value="Unassembled WGS sequence"/>
</dbReference>
<dbReference type="AlphaFoldDB" id="A0A1X1ZQT1"/>
<dbReference type="GO" id="GO:0003700">
    <property type="term" value="F:DNA-binding transcription factor activity"/>
    <property type="evidence" value="ECO:0007669"/>
    <property type="project" value="InterPro"/>
</dbReference>
<dbReference type="STRING" id="153971.AWC19_06195"/>
<evidence type="ECO:0000259" key="4">
    <source>
        <dbReference type="PROSITE" id="PS01124"/>
    </source>
</evidence>
<dbReference type="SUPFAM" id="SSF46689">
    <property type="entry name" value="Homeodomain-like"/>
    <property type="match status" value="2"/>
</dbReference>
<keyword evidence="1" id="KW-0805">Transcription regulation</keyword>
<dbReference type="InterPro" id="IPR050204">
    <property type="entry name" value="AraC_XylS_family_regulators"/>
</dbReference>
<sequence>MSPRGILTADDVAAPLGFAPVRRIAAAGGSLSAAIWRFQGKPLYELQSHANRDTDIIVMSISGRHRHTYFADGRRRWSRIHPAFHMNFVVAHEQPRAIFAAEHPFSYLHVYVPHTLVERLAVESGAIPSGRTVRLIDPMCSNDPIAESICRQIIREMTSGDGCSRMMIDVLGQQLVIRLLRQHSSVSGSPALAGGRGPGYRDWRLRRAIEYLEAHLSDDVGLDQLAKVVDLSPARLGDIFREGTGEPPHRWLMNRRFLRACELLGNPSLSITDIAHRCGFSSSQHLAAVMRRRLGMTATDYRRQALS</sequence>
<organism evidence="5 6">
    <name type="scientific">Mycobacterium palustre</name>
    <dbReference type="NCBI Taxonomy" id="153971"/>
    <lineage>
        <taxon>Bacteria</taxon>
        <taxon>Bacillati</taxon>
        <taxon>Actinomycetota</taxon>
        <taxon>Actinomycetes</taxon>
        <taxon>Mycobacteriales</taxon>
        <taxon>Mycobacteriaceae</taxon>
        <taxon>Mycobacterium</taxon>
        <taxon>Mycobacterium simiae complex</taxon>
    </lineage>
</organism>
<evidence type="ECO:0000313" key="6">
    <source>
        <dbReference type="Proteomes" id="UP000193529"/>
    </source>
</evidence>
<dbReference type="PROSITE" id="PS01124">
    <property type="entry name" value="HTH_ARAC_FAMILY_2"/>
    <property type="match status" value="1"/>
</dbReference>
<dbReference type="InterPro" id="IPR009057">
    <property type="entry name" value="Homeodomain-like_sf"/>
</dbReference>
<evidence type="ECO:0000256" key="3">
    <source>
        <dbReference type="ARBA" id="ARBA00023163"/>
    </source>
</evidence>
<comment type="caution">
    <text evidence="5">The sequence shown here is derived from an EMBL/GenBank/DDBJ whole genome shotgun (WGS) entry which is preliminary data.</text>
</comment>
<dbReference type="Pfam" id="PF12833">
    <property type="entry name" value="HTH_18"/>
    <property type="match status" value="1"/>
</dbReference>
<evidence type="ECO:0000256" key="2">
    <source>
        <dbReference type="ARBA" id="ARBA00023125"/>
    </source>
</evidence>
<name>A0A1X1ZQT1_9MYCO</name>
<dbReference type="GO" id="GO:0043565">
    <property type="term" value="F:sequence-specific DNA binding"/>
    <property type="evidence" value="ECO:0007669"/>
    <property type="project" value="InterPro"/>
</dbReference>
<dbReference type="SMART" id="SM00342">
    <property type="entry name" value="HTH_ARAC"/>
    <property type="match status" value="1"/>
</dbReference>
<accession>A0A1X1ZQT1</accession>
<dbReference type="PANTHER" id="PTHR46796:SF6">
    <property type="entry name" value="ARAC SUBFAMILY"/>
    <property type="match status" value="1"/>
</dbReference>
<dbReference type="Gene3D" id="1.10.10.60">
    <property type="entry name" value="Homeodomain-like"/>
    <property type="match status" value="1"/>
</dbReference>